<dbReference type="AlphaFoldDB" id="A0A1G9SA83"/>
<comment type="subcellular location">
    <subcellularLocation>
        <location evidence="1">Cell inner membrane</location>
        <topology evidence="1">Multi-pass membrane protein</topology>
    </subcellularLocation>
</comment>
<dbReference type="STRING" id="144026.SAMN04488568_10913"/>
<feature type="transmembrane region" description="Helical" evidence="8">
    <location>
        <begin position="237"/>
        <end position="256"/>
    </location>
</feature>
<feature type="transmembrane region" description="Helical" evidence="8">
    <location>
        <begin position="40"/>
        <end position="60"/>
    </location>
</feature>
<keyword evidence="6 8" id="KW-1133">Transmembrane helix</keyword>
<dbReference type="PIRSF" id="PIRSF004925">
    <property type="entry name" value="HcaT"/>
    <property type="match status" value="1"/>
</dbReference>
<dbReference type="SUPFAM" id="SSF103473">
    <property type="entry name" value="MFS general substrate transporter"/>
    <property type="match status" value="1"/>
</dbReference>
<feature type="transmembrane region" description="Helical" evidence="8">
    <location>
        <begin position="158"/>
        <end position="179"/>
    </location>
</feature>
<name>A0A1G9SA83_9PROT</name>
<dbReference type="EMBL" id="FNHG01000009">
    <property type="protein sequence ID" value="SDM32227.1"/>
    <property type="molecule type" value="Genomic_DNA"/>
</dbReference>
<dbReference type="InterPro" id="IPR026032">
    <property type="entry name" value="HcaT-like"/>
</dbReference>
<dbReference type="GO" id="GO:0015528">
    <property type="term" value="F:lactose:proton symporter activity"/>
    <property type="evidence" value="ECO:0007669"/>
    <property type="project" value="TreeGrafter"/>
</dbReference>
<evidence type="ECO:0000256" key="4">
    <source>
        <dbReference type="ARBA" id="ARBA00022519"/>
    </source>
</evidence>
<accession>A0A1G9SA83</accession>
<dbReference type="Pfam" id="PF12832">
    <property type="entry name" value="MFS_1_like"/>
    <property type="match status" value="1"/>
</dbReference>
<dbReference type="PANTHER" id="PTHR23522:SF10">
    <property type="entry name" value="3-PHENYLPROPIONIC ACID TRANSPORTER-RELATED"/>
    <property type="match status" value="1"/>
</dbReference>
<protein>
    <submittedName>
        <fullName evidence="10">MFS transporter, PPP family, 3-phenylpropionic acid transporter</fullName>
    </submittedName>
</protein>
<dbReference type="GO" id="GO:0030395">
    <property type="term" value="F:lactose binding"/>
    <property type="evidence" value="ECO:0007669"/>
    <property type="project" value="TreeGrafter"/>
</dbReference>
<feature type="transmembrane region" description="Helical" evidence="8">
    <location>
        <begin position="199"/>
        <end position="217"/>
    </location>
</feature>
<reference evidence="10 11" key="1">
    <citation type="submission" date="2016-10" db="EMBL/GenBank/DDBJ databases">
        <authorList>
            <person name="de Groot N.N."/>
        </authorList>
    </citation>
    <scope>NUCLEOTIDE SEQUENCE [LARGE SCALE GENOMIC DNA]</scope>
    <source>
        <strain evidence="10 11">DSM 16077</strain>
    </source>
</reference>
<feature type="transmembrane region" description="Helical" evidence="8">
    <location>
        <begin position="291"/>
        <end position="313"/>
    </location>
</feature>
<keyword evidence="2" id="KW-0813">Transport</keyword>
<evidence type="ECO:0000256" key="6">
    <source>
        <dbReference type="ARBA" id="ARBA00022989"/>
    </source>
</evidence>
<evidence type="ECO:0000313" key="11">
    <source>
        <dbReference type="Proteomes" id="UP000199759"/>
    </source>
</evidence>
<feature type="transmembrane region" description="Helical" evidence="8">
    <location>
        <begin position="72"/>
        <end position="88"/>
    </location>
</feature>
<keyword evidence="4" id="KW-0997">Cell inner membrane</keyword>
<dbReference type="Gene3D" id="1.20.1250.20">
    <property type="entry name" value="MFS general substrate transporter like domains"/>
    <property type="match status" value="2"/>
</dbReference>
<keyword evidence="5 8" id="KW-0812">Transmembrane</keyword>
<keyword evidence="3" id="KW-1003">Cell membrane</keyword>
<keyword evidence="11" id="KW-1185">Reference proteome</keyword>
<evidence type="ECO:0000256" key="7">
    <source>
        <dbReference type="ARBA" id="ARBA00023136"/>
    </source>
</evidence>
<dbReference type="NCBIfam" id="NF037955">
    <property type="entry name" value="mfs"/>
    <property type="match status" value="1"/>
</dbReference>
<evidence type="ECO:0000256" key="2">
    <source>
        <dbReference type="ARBA" id="ARBA00022448"/>
    </source>
</evidence>
<evidence type="ECO:0000313" key="10">
    <source>
        <dbReference type="EMBL" id="SDM32227.1"/>
    </source>
</evidence>
<dbReference type="GO" id="GO:0005886">
    <property type="term" value="C:plasma membrane"/>
    <property type="evidence" value="ECO:0007669"/>
    <property type="project" value="UniProtKB-SubCell"/>
</dbReference>
<evidence type="ECO:0000256" key="3">
    <source>
        <dbReference type="ARBA" id="ARBA00022475"/>
    </source>
</evidence>
<evidence type="ECO:0000256" key="5">
    <source>
        <dbReference type="ARBA" id="ARBA00022692"/>
    </source>
</evidence>
<dbReference type="RefSeq" id="WP_091769709.1">
    <property type="nucleotide sequence ID" value="NZ_FNHG01000009.1"/>
</dbReference>
<sequence length="390" mass="41240">MIRSPGFRFATYYGAFYLTLGAFLPYFPKWLEGRDLSAEWIGWIVAAGLAGRTLVSPLGARWADNARRNRDPILLFALAATLVFAVHYPVHSPWILVILSFLSGAVLFGQIPVIDAFALRQARDGLFVFGPVRAIGSVMFIISNFAAGALIDWRGSETILFCIVAGSVAISVAAARLPAGERIPHPPAEEAEFSALRRLVAGPFGLALAASALIQGGHGFYYAFSAVAWSAQGYSDVIIGALWASGVAVEIVFLWLSGRGWLGRLSPAALLILGGAGSILRWGLTALAPPLWALFALQCLHALSFAATYLGFLRYAATAVPDRFAATGQAINSALSGGVVMAIASAVSGYFFARLGTTGFAIMILPAAAGLAVALLLHRNSVLPRTADID</sequence>
<dbReference type="OrthoDB" id="9150135at2"/>
<feature type="domain" description="Major facilitator superfamily associated" evidence="9">
    <location>
        <begin position="11"/>
        <end position="354"/>
    </location>
</feature>
<evidence type="ECO:0000259" key="9">
    <source>
        <dbReference type="Pfam" id="PF12832"/>
    </source>
</evidence>
<dbReference type="InterPro" id="IPR036259">
    <property type="entry name" value="MFS_trans_sf"/>
</dbReference>
<dbReference type="PANTHER" id="PTHR23522">
    <property type="entry name" value="BLL5896 PROTEIN"/>
    <property type="match status" value="1"/>
</dbReference>
<feature type="transmembrane region" description="Helical" evidence="8">
    <location>
        <begin position="268"/>
        <end position="285"/>
    </location>
</feature>
<dbReference type="Proteomes" id="UP000199759">
    <property type="component" value="Unassembled WGS sequence"/>
</dbReference>
<feature type="transmembrane region" description="Helical" evidence="8">
    <location>
        <begin position="94"/>
        <end position="114"/>
    </location>
</feature>
<gene>
    <name evidence="10" type="ORF">SAMN04488568_10913</name>
</gene>
<evidence type="ECO:0000256" key="1">
    <source>
        <dbReference type="ARBA" id="ARBA00004429"/>
    </source>
</evidence>
<keyword evidence="7 8" id="KW-0472">Membrane</keyword>
<evidence type="ECO:0000256" key="8">
    <source>
        <dbReference type="SAM" id="Phobius"/>
    </source>
</evidence>
<proteinExistence type="predicted"/>
<organism evidence="10 11">
    <name type="scientific">Maricaulis salignorans</name>
    <dbReference type="NCBI Taxonomy" id="144026"/>
    <lineage>
        <taxon>Bacteria</taxon>
        <taxon>Pseudomonadati</taxon>
        <taxon>Pseudomonadota</taxon>
        <taxon>Alphaproteobacteria</taxon>
        <taxon>Maricaulales</taxon>
        <taxon>Maricaulaceae</taxon>
        <taxon>Maricaulis</taxon>
    </lineage>
</organism>
<feature type="transmembrane region" description="Helical" evidence="8">
    <location>
        <begin position="334"/>
        <end position="353"/>
    </location>
</feature>
<dbReference type="InterPro" id="IPR024989">
    <property type="entry name" value="MFS_assoc_dom"/>
</dbReference>
<feature type="transmembrane region" description="Helical" evidence="8">
    <location>
        <begin position="12"/>
        <end position="28"/>
    </location>
</feature>
<feature type="transmembrane region" description="Helical" evidence="8">
    <location>
        <begin position="126"/>
        <end position="146"/>
    </location>
</feature>
<feature type="transmembrane region" description="Helical" evidence="8">
    <location>
        <begin position="359"/>
        <end position="377"/>
    </location>
</feature>